<dbReference type="InterPro" id="IPR013538">
    <property type="entry name" value="ASHA1/2-like_C"/>
</dbReference>
<dbReference type="PANTHER" id="PTHR13009:SF22">
    <property type="entry name" value="LD43819P"/>
    <property type="match status" value="1"/>
</dbReference>
<dbReference type="EMBL" id="CABPRJ010000958">
    <property type="protein sequence ID" value="VVC32661.1"/>
    <property type="molecule type" value="Genomic_DNA"/>
</dbReference>
<organism evidence="3 4">
    <name type="scientific">Cinara cedri</name>
    <dbReference type="NCBI Taxonomy" id="506608"/>
    <lineage>
        <taxon>Eukaryota</taxon>
        <taxon>Metazoa</taxon>
        <taxon>Ecdysozoa</taxon>
        <taxon>Arthropoda</taxon>
        <taxon>Hexapoda</taxon>
        <taxon>Insecta</taxon>
        <taxon>Pterygota</taxon>
        <taxon>Neoptera</taxon>
        <taxon>Paraneoptera</taxon>
        <taxon>Hemiptera</taxon>
        <taxon>Sternorrhyncha</taxon>
        <taxon>Aphidomorpha</taxon>
        <taxon>Aphidoidea</taxon>
        <taxon>Aphididae</taxon>
        <taxon>Lachninae</taxon>
        <taxon>Cinara</taxon>
    </lineage>
</organism>
<proteinExistence type="inferred from homology"/>
<keyword evidence="4" id="KW-1185">Reference proteome</keyword>
<dbReference type="Gene3D" id="3.15.10.20">
    <property type="entry name" value="Activator of Hsp90 ATPase Aha1, N-terminal domain"/>
    <property type="match status" value="1"/>
</dbReference>
<dbReference type="GO" id="GO:0051087">
    <property type="term" value="F:protein-folding chaperone binding"/>
    <property type="evidence" value="ECO:0007669"/>
    <property type="project" value="InterPro"/>
</dbReference>
<dbReference type="Gene3D" id="3.30.530.20">
    <property type="match status" value="1"/>
</dbReference>
<dbReference type="Pfam" id="PF08327">
    <property type="entry name" value="AHSA1"/>
    <property type="match status" value="1"/>
</dbReference>
<dbReference type="SMART" id="SM01000">
    <property type="entry name" value="Aha1_N"/>
    <property type="match status" value="1"/>
</dbReference>
<comment type="similarity">
    <text evidence="1">Belongs to the AHA1 family.</text>
</comment>
<dbReference type="OrthoDB" id="567237at2759"/>
<gene>
    <name evidence="3" type="ORF">CINCED_3A012113</name>
</gene>
<accession>A0A5E4MRW4</accession>
<dbReference type="Pfam" id="PF09229">
    <property type="entry name" value="Aha1_N"/>
    <property type="match status" value="1"/>
</dbReference>
<dbReference type="AlphaFoldDB" id="A0A5E4MRW4"/>
<dbReference type="CDD" id="cd08892">
    <property type="entry name" value="SRPBCC_Aha1"/>
    <property type="match status" value="1"/>
</dbReference>
<dbReference type="SUPFAM" id="SSF103111">
    <property type="entry name" value="Activator of Hsp90 ATPase, Aha1"/>
    <property type="match status" value="1"/>
</dbReference>
<name>A0A5E4MRW4_9HEMI</name>
<evidence type="ECO:0000256" key="1">
    <source>
        <dbReference type="ARBA" id="ARBA00006817"/>
    </source>
</evidence>
<dbReference type="PANTHER" id="PTHR13009">
    <property type="entry name" value="HEAT SHOCK PROTEIN 90 HSP90 CO-CHAPERONE AHA-1"/>
    <property type="match status" value="1"/>
</dbReference>
<sequence length="337" mass="38581">MAKWGEGDPRWIVEERPDGTNVNNWHWTEKNACQWSKDKLNSLLVGMKLENDVAKCEILKIESCEGEAVANNRKGKLIFFYEWNLTLNWKGYLSGATKEIEGTINIPNLSEENSVSEIEINISVKESSNEATVVKDFIYHQGRSKIRDQLEQYIKDLKEEFSKGMILPKKDKVTSSKPSLFKESIQSVHNPENGAKSDKSKSKIDTTTIVMDVVFQCSGDDIYNVLTTPNLVSAFTNQSVEFQAIKGGKFQLFDGNITGEFIELNPGKKIVQNWRTKQWPDWLYSTVTVIINQQDDHTKVKITVVGVPKYDEAVTRQNWDRYYFTPIKRTFGYGILL</sequence>
<dbReference type="Proteomes" id="UP000325440">
    <property type="component" value="Unassembled WGS sequence"/>
</dbReference>
<feature type="domain" description="Activator of Hsp90 ATPase AHSA1-like N-terminal" evidence="2">
    <location>
        <begin position="29"/>
        <end position="163"/>
    </location>
</feature>
<dbReference type="InterPro" id="IPR036338">
    <property type="entry name" value="Aha1"/>
</dbReference>
<dbReference type="SUPFAM" id="SSF55961">
    <property type="entry name" value="Bet v1-like"/>
    <property type="match status" value="1"/>
</dbReference>
<dbReference type="InterPro" id="IPR023393">
    <property type="entry name" value="START-like_dom_sf"/>
</dbReference>
<dbReference type="GO" id="GO:0006457">
    <property type="term" value="P:protein folding"/>
    <property type="evidence" value="ECO:0007669"/>
    <property type="project" value="TreeGrafter"/>
</dbReference>
<evidence type="ECO:0000313" key="3">
    <source>
        <dbReference type="EMBL" id="VVC32661.1"/>
    </source>
</evidence>
<reference evidence="3 4" key="1">
    <citation type="submission" date="2019-08" db="EMBL/GenBank/DDBJ databases">
        <authorList>
            <person name="Alioto T."/>
            <person name="Alioto T."/>
            <person name="Gomez Garrido J."/>
        </authorList>
    </citation>
    <scope>NUCLEOTIDE SEQUENCE [LARGE SCALE GENOMIC DNA]</scope>
</reference>
<evidence type="ECO:0000313" key="4">
    <source>
        <dbReference type="Proteomes" id="UP000325440"/>
    </source>
</evidence>
<protein>
    <submittedName>
        <fullName evidence="3">Activator of Hsp90 ATPase, N-terminal,START-like domain,Activator of Hsp90 ATPase homologue 1-like</fullName>
    </submittedName>
</protein>
<evidence type="ECO:0000259" key="2">
    <source>
        <dbReference type="SMART" id="SM01000"/>
    </source>
</evidence>
<dbReference type="InterPro" id="IPR015310">
    <property type="entry name" value="AHSA1-like_N"/>
</dbReference>
<dbReference type="GO" id="GO:0005829">
    <property type="term" value="C:cytosol"/>
    <property type="evidence" value="ECO:0007669"/>
    <property type="project" value="TreeGrafter"/>
</dbReference>
<dbReference type="GO" id="GO:0001671">
    <property type="term" value="F:ATPase activator activity"/>
    <property type="evidence" value="ECO:0007669"/>
    <property type="project" value="InterPro"/>
</dbReference>